<dbReference type="Pfam" id="PF13202">
    <property type="entry name" value="EF-hand_5"/>
    <property type="match status" value="2"/>
</dbReference>
<dbReference type="SUPFAM" id="SSF47473">
    <property type="entry name" value="EF-hand"/>
    <property type="match status" value="1"/>
</dbReference>
<accession>A0ABM8XX73</accession>
<dbReference type="EMBL" id="CAJZAG010000013">
    <property type="protein sequence ID" value="CAG9184978.1"/>
    <property type="molecule type" value="Genomic_DNA"/>
</dbReference>
<keyword evidence="3" id="KW-1185">Reference proteome</keyword>
<proteinExistence type="predicted"/>
<dbReference type="InterPro" id="IPR018247">
    <property type="entry name" value="EF_Hand_1_Ca_BS"/>
</dbReference>
<evidence type="ECO:0000313" key="3">
    <source>
        <dbReference type="Proteomes" id="UP000706525"/>
    </source>
</evidence>
<comment type="caution">
    <text evidence="2">The sequence shown here is derived from an EMBL/GenBank/DDBJ whole genome shotgun (WGS) entry which is preliminary data.</text>
</comment>
<dbReference type="PROSITE" id="PS50222">
    <property type="entry name" value="EF_HAND_2"/>
    <property type="match status" value="1"/>
</dbReference>
<evidence type="ECO:0000313" key="2">
    <source>
        <dbReference type="EMBL" id="CAG9184978.1"/>
    </source>
</evidence>
<dbReference type="InterPro" id="IPR002048">
    <property type="entry name" value="EF_hand_dom"/>
</dbReference>
<dbReference type="PROSITE" id="PS00018">
    <property type="entry name" value="EF_HAND_1"/>
    <property type="match status" value="1"/>
</dbReference>
<dbReference type="Proteomes" id="UP000706525">
    <property type="component" value="Unassembled WGS sequence"/>
</dbReference>
<protein>
    <recommendedName>
        <fullName evidence="1">EF-hand domain-containing protein</fullName>
    </recommendedName>
</protein>
<evidence type="ECO:0000259" key="1">
    <source>
        <dbReference type="PROSITE" id="PS50222"/>
    </source>
</evidence>
<sequence>MNGLTIGGADAVRNAQAWSTTRRAQAADTAAANADAMAGFRARGFDIKVVDMVDAQKNEVLKATDSNEDGFISRSELAKQLVGKSDDELASIHDAMDANEDGHVSADEYKDSMPAEPIMADTAARFFRMVEDARSQGRLMLGTDPVAAGVA</sequence>
<organism evidence="2 3">
    <name type="scientific">Cupriavidus pampae</name>
    <dbReference type="NCBI Taxonomy" id="659251"/>
    <lineage>
        <taxon>Bacteria</taxon>
        <taxon>Pseudomonadati</taxon>
        <taxon>Pseudomonadota</taxon>
        <taxon>Betaproteobacteria</taxon>
        <taxon>Burkholderiales</taxon>
        <taxon>Burkholderiaceae</taxon>
        <taxon>Cupriavidus</taxon>
    </lineage>
</organism>
<feature type="domain" description="EF-hand" evidence="1">
    <location>
        <begin position="84"/>
        <end position="119"/>
    </location>
</feature>
<dbReference type="Gene3D" id="1.10.238.10">
    <property type="entry name" value="EF-hand"/>
    <property type="match status" value="1"/>
</dbReference>
<name>A0ABM8XX73_9BURK</name>
<reference evidence="2 3" key="1">
    <citation type="submission" date="2021-08" db="EMBL/GenBank/DDBJ databases">
        <authorList>
            <person name="Peeters C."/>
        </authorList>
    </citation>
    <scope>NUCLEOTIDE SEQUENCE [LARGE SCALE GENOMIC DNA]</scope>
    <source>
        <strain evidence="2 3">LMG 32289</strain>
    </source>
</reference>
<dbReference type="InterPro" id="IPR011992">
    <property type="entry name" value="EF-hand-dom_pair"/>
</dbReference>
<gene>
    <name evidence="2" type="ORF">LMG32289_05811</name>
</gene>